<organism evidence="2 3">
    <name type="scientific">Escherichia phage SelmaRatti</name>
    <dbReference type="NCBI Taxonomy" id="2852006"/>
    <lineage>
        <taxon>Viruses</taxon>
        <taxon>Duplodnaviria</taxon>
        <taxon>Heunggongvirae</taxon>
        <taxon>Uroviricota</taxon>
        <taxon>Caudoviricetes</taxon>
        <taxon>Demerecviridae</taxon>
        <taxon>Markadamsvirinae</taxon>
        <taxon>Tequintavirus</taxon>
        <taxon>Tequintavirus selmaratti</taxon>
    </lineage>
</organism>
<evidence type="ECO:0000256" key="1">
    <source>
        <dbReference type="SAM" id="MobiDB-lite"/>
    </source>
</evidence>
<dbReference type="Proteomes" id="UP000828732">
    <property type="component" value="Segment"/>
</dbReference>
<accession>A0AAE8B4T3</accession>
<proteinExistence type="predicted"/>
<evidence type="ECO:0000313" key="2">
    <source>
        <dbReference type="EMBL" id="QXV84389.1"/>
    </source>
</evidence>
<protein>
    <submittedName>
        <fullName evidence="2">Uncharacterized protein</fullName>
    </submittedName>
</protein>
<reference evidence="2" key="1">
    <citation type="journal article" date="2021" name="PLoS Biol.">
        <title>Systematic exploration of Escherichia coli phage-host interactions with the BASEL phage collection.</title>
        <authorList>
            <person name="Maffei E."/>
            <person name="Shaidullina A."/>
            <person name="Burkolter M."/>
            <person name="Heyer Y."/>
            <person name="Estermann F."/>
            <person name="Druelle V."/>
            <person name="Sauer P."/>
            <person name="Willi L."/>
            <person name="Michaelis S."/>
            <person name="Hilbi H."/>
            <person name="Thaler D.S."/>
            <person name="Harms A."/>
        </authorList>
    </citation>
    <scope>NUCLEOTIDE SEQUENCE</scope>
    <source>
        <strain evidence="2">Bas34</strain>
    </source>
</reference>
<name>A0AAE8B4T3_9CAUD</name>
<keyword evidence="3" id="KW-1185">Reference proteome</keyword>
<sequence length="37" mass="4275">MMPLSHQAVTPRWDSNPQNSTSKAYTYTYSVNRAHSF</sequence>
<feature type="compositionally biased region" description="Polar residues" evidence="1">
    <location>
        <begin position="13"/>
        <end position="22"/>
    </location>
</feature>
<evidence type="ECO:0000313" key="3">
    <source>
        <dbReference type="Proteomes" id="UP000828732"/>
    </source>
</evidence>
<gene>
    <name evidence="2" type="ORF">bas34_0094</name>
</gene>
<dbReference type="EMBL" id="MZ501103">
    <property type="protein sequence ID" value="QXV84389.1"/>
    <property type="molecule type" value="Genomic_DNA"/>
</dbReference>
<feature type="region of interest" description="Disordered" evidence="1">
    <location>
        <begin position="1"/>
        <end position="22"/>
    </location>
</feature>